<protein>
    <submittedName>
        <fullName evidence="1">Uncharacterized protein</fullName>
    </submittedName>
</protein>
<proteinExistence type="predicted"/>
<reference evidence="1 2" key="1">
    <citation type="submission" date="2018-05" db="EMBL/GenBank/DDBJ databases">
        <title>Genome sequencing and assembly of the regulated plant pathogen Lachnellula willkommii and related sister species for the development of diagnostic species identification markers.</title>
        <authorList>
            <person name="Giroux E."/>
            <person name="Bilodeau G."/>
        </authorList>
    </citation>
    <scope>NUCLEOTIDE SEQUENCE [LARGE SCALE GENOMIC DNA]</scope>
    <source>
        <strain evidence="1 2">CBS 197.66</strain>
    </source>
</reference>
<accession>A0A8H8UGG3</accession>
<comment type="caution">
    <text evidence="1">The sequence shown here is derived from an EMBL/GenBank/DDBJ whole genome shotgun (WGS) entry which is preliminary data.</text>
</comment>
<dbReference type="EMBL" id="QGMJ01000079">
    <property type="protein sequence ID" value="TVY42964.1"/>
    <property type="molecule type" value="Genomic_DNA"/>
</dbReference>
<gene>
    <name evidence="1" type="ORF">LSUB1_G001271</name>
</gene>
<dbReference type="AlphaFoldDB" id="A0A8H8UGG3"/>
<evidence type="ECO:0000313" key="2">
    <source>
        <dbReference type="Proteomes" id="UP000462212"/>
    </source>
</evidence>
<name>A0A8H8UGG3_9HELO</name>
<evidence type="ECO:0000313" key="1">
    <source>
        <dbReference type="EMBL" id="TVY42964.1"/>
    </source>
</evidence>
<dbReference type="OrthoDB" id="526941at2759"/>
<dbReference type="Proteomes" id="UP000462212">
    <property type="component" value="Unassembled WGS sequence"/>
</dbReference>
<organism evidence="1 2">
    <name type="scientific">Lachnellula subtilissima</name>
    <dbReference type="NCBI Taxonomy" id="602034"/>
    <lineage>
        <taxon>Eukaryota</taxon>
        <taxon>Fungi</taxon>
        <taxon>Dikarya</taxon>
        <taxon>Ascomycota</taxon>
        <taxon>Pezizomycotina</taxon>
        <taxon>Leotiomycetes</taxon>
        <taxon>Helotiales</taxon>
        <taxon>Lachnaceae</taxon>
        <taxon>Lachnellula</taxon>
    </lineage>
</organism>
<sequence>MTSAVTAEIGASTLIKAAGYKVDAMMSAYGDMEAYRGVCKGVRMGDVLYDKKYFGTNVHPFETLFMKSNRGIDPVGLARHSEWVDRAGYSSYDFAVVFGWGCLSEKL</sequence>
<keyword evidence="2" id="KW-1185">Reference proteome</keyword>